<dbReference type="InterPro" id="IPR020616">
    <property type="entry name" value="Thiolase_N"/>
</dbReference>
<keyword evidence="3 6" id="KW-0808">Transferase</keyword>
<dbReference type="InterPro" id="IPR002155">
    <property type="entry name" value="Thiolase"/>
</dbReference>
<sequence>MSGPQRHPESAWITAVARTPITGRSRAQGRIGAGELAAGPVAAVAAGTRPAAVVLGNCAGPGGNLGRIAALGAGLGVQTPGWTVDAQCGAGLLAVAQAARHAVDTVRPAVGGGVESPSTAPERSLDGVPYAQAPMVPAGWDDPGMTAAADALAAARGISRARQERLALRSHALARVGALLLLGDDGPRALAPSALSRFPAVTPGADPATAVTGATAARIADGAAAVLLVPGSAAAAATVAPAGPPGDAAALRPCRVVASALTGGDPALPGIGPVAAVREVLDAAGIALAEVAVVEVVEAYSAQVWAVLDELGLSAEAGAARADDWGVDPRVNAEGGALAFGHPWGASGAVAATHAVRRLQSCPPGSSALVACAVGGGMGVALVLEVA</sequence>
<evidence type="ECO:0000313" key="10">
    <source>
        <dbReference type="Proteomes" id="UP000567246"/>
    </source>
</evidence>
<dbReference type="Proteomes" id="UP000567246">
    <property type="component" value="Unassembled WGS sequence"/>
</dbReference>
<name>A0A7W9N1V9_9MICC</name>
<dbReference type="Pfam" id="PF00108">
    <property type="entry name" value="Thiolase_N"/>
    <property type="match status" value="1"/>
</dbReference>
<dbReference type="PANTHER" id="PTHR18919">
    <property type="entry name" value="ACETYL-COA C-ACYLTRANSFERASE"/>
    <property type="match status" value="1"/>
</dbReference>
<comment type="caution">
    <text evidence="9">The sequence shown here is derived from an EMBL/GenBank/DDBJ whole genome shotgun (WGS) entry which is preliminary data.</text>
</comment>
<dbReference type="PIRSF" id="PIRSF000429">
    <property type="entry name" value="Ac-CoA_Ac_transf"/>
    <property type="match status" value="1"/>
</dbReference>
<feature type="domain" description="Thiolase N-terminal" evidence="7">
    <location>
        <begin position="56"/>
        <end position="175"/>
    </location>
</feature>
<gene>
    <name evidence="9" type="ORF">HDA33_002268</name>
</gene>
<proteinExistence type="inferred from homology"/>
<protein>
    <recommendedName>
        <fullName evidence="5">Probable acetyl-CoA acetyltransferase</fullName>
        <ecNumber evidence="2">2.3.1.9</ecNumber>
    </recommendedName>
</protein>
<dbReference type="Pfam" id="PF02803">
    <property type="entry name" value="Thiolase_C"/>
    <property type="match status" value="1"/>
</dbReference>
<reference evidence="9 10" key="1">
    <citation type="submission" date="2020-08" db="EMBL/GenBank/DDBJ databases">
        <title>Sequencing the genomes of 1000 actinobacteria strains.</title>
        <authorList>
            <person name="Klenk H.-P."/>
        </authorList>
    </citation>
    <scope>NUCLEOTIDE SEQUENCE [LARGE SCALE GENOMIC DNA]</scope>
    <source>
        <strain evidence="9 10">DSM 17945</strain>
    </source>
</reference>
<dbReference type="SUPFAM" id="SSF53901">
    <property type="entry name" value="Thiolase-like"/>
    <property type="match status" value="2"/>
</dbReference>
<evidence type="ECO:0000313" key="9">
    <source>
        <dbReference type="EMBL" id="MBB5849704.1"/>
    </source>
</evidence>
<evidence type="ECO:0000256" key="6">
    <source>
        <dbReference type="RuleBase" id="RU003557"/>
    </source>
</evidence>
<dbReference type="RefSeq" id="WP_184173347.1">
    <property type="nucleotide sequence ID" value="NZ_JACHMW010000001.1"/>
</dbReference>
<evidence type="ECO:0000259" key="8">
    <source>
        <dbReference type="Pfam" id="PF02803"/>
    </source>
</evidence>
<comment type="similarity">
    <text evidence="1 6">Belongs to the thiolase-like superfamily. Thiolase family.</text>
</comment>
<evidence type="ECO:0000259" key="7">
    <source>
        <dbReference type="Pfam" id="PF00108"/>
    </source>
</evidence>
<organism evidence="9 10">
    <name type="scientific">Micrococcus endophyticus</name>
    <dbReference type="NCBI Taxonomy" id="455343"/>
    <lineage>
        <taxon>Bacteria</taxon>
        <taxon>Bacillati</taxon>
        <taxon>Actinomycetota</taxon>
        <taxon>Actinomycetes</taxon>
        <taxon>Micrococcales</taxon>
        <taxon>Micrococcaceae</taxon>
        <taxon>Micrococcus</taxon>
    </lineage>
</organism>
<dbReference type="InterPro" id="IPR016039">
    <property type="entry name" value="Thiolase-like"/>
</dbReference>
<accession>A0A7W9N1V9</accession>
<dbReference type="EMBL" id="JACHMW010000001">
    <property type="protein sequence ID" value="MBB5849704.1"/>
    <property type="molecule type" value="Genomic_DNA"/>
</dbReference>
<evidence type="ECO:0000256" key="5">
    <source>
        <dbReference type="ARBA" id="ARBA00040529"/>
    </source>
</evidence>
<dbReference type="PANTHER" id="PTHR18919:SF107">
    <property type="entry name" value="ACETYL-COA ACETYLTRANSFERASE, CYTOSOLIC"/>
    <property type="match status" value="1"/>
</dbReference>
<dbReference type="GO" id="GO:0003985">
    <property type="term" value="F:acetyl-CoA C-acetyltransferase activity"/>
    <property type="evidence" value="ECO:0007669"/>
    <property type="project" value="UniProtKB-EC"/>
</dbReference>
<dbReference type="PROSITE" id="PS00737">
    <property type="entry name" value="THIOLASE_2"/>
    <property type="match status" value="1"/>
</dbReference>
<dbReference type="EC" id="2.3.1.9" evidence="2"/>
<dbReference type="Gene3D" id="3.40.47.10">
    <property type="match status" value="2"/>
</dbReference>
<dbReference type="InterPro" id="IPR020613">
    <property type="entry name" value="Thiolase_CS"/>
</dbReference>
<keyword evidence="4 6" id="KW-0012">Acyltransferase</keyword>
<dbReference type="AlphaFoldDB" id="A0A7W9N1V9"/>
<feature type="domain" description="Thiolase C-terminal" evidence="8">
    <location>
        <begin position="255"/>
        <end position="385"/>
    </location>
</feature>
<dbReference type="InterPro" id="IPR020617">
    <property type="entry name" value="Thiolase_C"/>
</dbReference>
<evidence type="ECO:0000256" key="1">
    <source>
        <dbReference type="ARBA" id="ARBA00010982"/>
    </source>
</evidence>
<evidence type="ECO:0000256" key="2">
    <source>
        <dbReference type="ARBA" id="ARBA00012705"/>
    </source>
</evidence>
<evidence type="ECO:0000256" key="3">
    <source>
        <dbReference type="ARBA" id="ARBA00022679"/>
    </source>
</evidence>
<evidence type="ECO:0000256" key="4">
    <source>
        <dbReference type="ARBA" id="ARBA00023315"/>
    </source>
</evidence>
<keyword evidence="10" id="KW-1185">Reference proteome</keyword>